<comment type="cofactor">
    <cofactor evidence="1 5">
        <name>pyridoxal 5'-phosphate</name>
        <dbReference type="ChEBI" id="CHEBI:597326"/>
    </cofactor>
</comment>
<accession>A0ABX2ZPK4</accession>
<dbReference type="InterPro" id="IPR050571">
    <property type="entry name" value="Class-IV_PLP-Dep_Aminotrnsfr"/>
</dbReference>
<dbReference type="Proteomes" id="UP000094580">
    <property type="component" value="Unassembled WGS sequence"/>
</dbReference>
<sequence length="290" mass="33394">MKLYFNGEFLNDHEVKISPFDHGFLYGLGVFETFRIYNGHPFLLFDHLKRLRKSLLNLNIEWNLLDEEIQTILNKLIELNGLQDAYIRLNVSAGVGEIGLYTGQYSNPNTIIFIKPMHESNILEKEGVILNTPRNSPEGKERLKSHHYLNNIIGKKEIGNLPSIEGIFLNKDGFLSEGIVSNLFFINQNRLYTPHVDTGILNGITRQFVIHWAKLKGITVEEGFYTEQELLKADEIFISNSIQEIIPVTVIGERSFNVSESSVIKDLQKDYRIHRQSLLSMNEMERSEQV</sequence>
<dbReference type="InterPro" id="IPR018300">
    <property type="entry name" value="Aminotrans_IV_CS"/>
</dbReference>
<evidence type="ECO:0000256" key="4">
    <source>
        <dbReference type="RuleBase" id="RU004106"/>
    </source>
</evidence>
<organism evidence="6 7">
    <name type="scientific">Gottfriedia luciferensis</name>
    <dbReference type="NCBI Taxonomy" id="178774"/>
    <lineage>
        <taxon>Bacteria</taxon>
        <taxon>Bacillati</taxon>
        <taxon>Bacillota</taxon>
        <taxon>Bacilli</taxon>
        <taxon>Bacillales</taxon>
        <taxon>Bacillaceae</taxon>
        <taxon>Gottfriedia</taxon>
    </lineage>
</organism>
<dbReference type="NCBIfam" id="NF005800">
    <property type="entry name" value="PRK07650.1"/>
    <property type="match status" value="1"/>
</dbReference>
<reference evidence="6 7" key="1">
    <citation type="submission" date="2016-07" db="EMBL/GenBank/DDBJ databases">
        <authorList>
            <person name="Townsley L."/>
            <person name="Shank E.A."/>
        </authorList>
    </citation>
    <scope>NUCLEOTIDE SEQUENCE [LARGE SCALE GENOMIC DNA]</scope>
    <source>
        <strain evidence="6 7">CH01</strain>
    </source>
</reference>
<comment type="caution">
    <text evidence="6">The sequence shown here is derived from an EMBL/GenBank/DDBJ whole genome shotgun (WGS) entry which is preliminary data.</text>
</comment>
<keyword evidence="6" id="KW-0456">Lyase</keyword>
<protein>
    <submittedName>
        <fullName evidence="6">4-amino-4-deoxychorismate lyase</fullName>
    </submittedName>
</protein>
<dbReference type="EMBL" id="MDKC01000016">
    <property type="protein sequence ID" value="ODG91666.1"/>
    <property type="molecule type" value="Genomic_DNA"/>
</dbReference>
<dbReference type="InterPro" id="IPR036038">
    <property type="entry name" value="Aminotransferase-like"/>
</dbReference>
<dbReference type="RefSeq" id="WP_069033975.1">
    <property type="nucleotide sequence ID" value="NZ_MDKC01000016.1"/>
</dbReference>
<name>A0ABX2ZPK4_9BACI</name>
<dbReference type="InterPro" id="IPR001544">
    <property type="entry name" value="Aminotrans_IV"/>
</dbReference>
<comment type="similarity">
    <text evidence="2 4">Belongs to the class-IV pyridoxal-phosphate-dependent aminotransferase family.</text>
</comment>
<dbReference type="InterPro" id="IPR043131">
    <property type="entry name" value="BCAT-like_N"/>
</dbReference>
<dbReference type="Pfam" id="PF01063">
    <property type="entry name" value="Aminotran_4"/>
    <property type="match status" value="1"/>
</dbReference>
<evidence type="ECO:0000256" key="5">
    <source>
        <dbReference type="RuleBase" id="RU004516"/>
    </source>
</evidence>
<evidence type="ECO:0000256" key="2">
    <source>
        <dbReference type="ARBA" id="ARBA00009320"/>
    </source>
</evidence>
<evidence type="ECO:0000256" key="1">
    <source>
        <dbReference type="ARBA" id="ARBA00001933"/>
    </source>
</evidence>
<dbReference type="SUPFAM" id="SSF56752">
    <property type="entry name" value="D-aminoacid aminotransferase-like PLP-dependent enzymes"/>
    <property type="match status" value="1"/>
</dbReference>
<dbReference type="PANTHER" id="PTHR42743:SF11">
    <property type="entry name" value="AMINODEOXYCHORISMATE LYASE"/>
    <property type="match status" value="1"/>
</dbReference>
<dbReference type="PROSITE" id="PS00770">
    <property type="entry name" value="AA_TRANSFER_CLASS_4"/>
    <property type="match status" value="1"/>
</dbReference>
<dbReference type="PANTHER" id="PTHR42743">
    <property type="entry name" value="AMINO-ACID AMINOTRANSFERASE"/>
    <property type="match status" value="1"/>
</dbReference>
<dbReference type="InterPro" id="IPR043132">
    <property type="entry name" value="BCAT-like_C"/>
</dbReference>
<evidence type="ECO:0000256" key="3">
    <source>
        <dbReference type="ARBA" id="ARBA00022898"/>
    </source>
</evidence>
<dbReference type="GO" id="GO:0016829">
    <property type="term" value="F:lyase activity"/>
    <property type="evidence" value="ECO:0007669"/>
    <property type="project" value="UniProtKB-KW"/>
</dbReference>
<dbReference type="Gene3D" id="3.30.470.10">
    <property type="match status" value="1"/>
</dbReference>
<evidence type="ECO:0000313" key="7">
    <source>
        <dbReference type="Proteomes" id="UP000094580"/>
    </source>
</evidence>
<dbReference type="CDD" id="cd00449">
    <property type="entry name" value="PLPDE_IV"/>
    <property type="match status" value="1"/>
</dbReference>
<dbReference type="Gene3D" id="3.20.10.10">
    <property type="entry name" value="D-amino Acid Aminotransferase, subunit A, domain 2"/>
    <property type="match status" value="1"/>
</dbReference>
<evidence type="ECO:0000313" key="6">
    <source>
        <dbReference type="EMBL" id="ODG91666.1"/>
    </source>
</evidence>
<gene>
    <name evidence="6" type="ORF">BED47_22485</name>
</gene>
<keyword evidence="7" id="KW-1185">Reference proteome</keyword>
<proteinExistence type="inferred from homology"/>
<keyword evidence="3 5" id="KW-0663">Pyridoxal phosphate</keyword>